<gene>
    <name evidence="2" type="ORF">DW099_17715</name>
</gene>
<protein>
    <submittedName>
        <fullName evidence="2">Serine hydrolase</fullName>
    </submittedName>
</protein>
<dbReference type="GO" id="GO:0046677">
    <property type="term" value="P:response to antibiotic"/>
    <property type="evidence" value="ECO:0007669"/>
    <property type="project" value="InterPro"/>
</dbReference>
<dbReference type="AlphaFoldDB" id="A0A415DV70"/>
<keyword evidence="3" id="KW-1185">Reference proteome</keyword>
<dbReference type="RefSeq" id="WP_067533169.1">
    <property type="nucleotide sequence ID" value="NZ_AP025567.1"/>
</dbReference>
<dbReference type="InterPro" id="IPR012338">
    <property type="entry name" value="Beta-lactam/transpept-like"/>
</dbReference>
<organism evidence="2 3">
    <name type="scientific">Emergencia timonensis</name>
    <dbReference type="NCBI Taxonomy" id="1776384"/>
    <lineage>
        <taxon>Bacteria</taxon>
        <taxon>Bacillati</taxon>
        <taxon>Bacillota</taxon>
        <taxon>Clostridia</taxon>
        <taxon>Peptostreptococcales</taxon>
        <taxon>Anaerovoracaceae</taxon>
        <taxon>Emergencia</taxon>
    </lineage>
</organism>
<dbReference type="Gene3D" id="3.40.710.10">
    <property type="entry name" value="DD-peptidase/beta-lactamase superfamily"/>
    <property type="match status" value="1"/>
</dbReference>
<evidence type="ECO:0000259" key="1">
    <source>
        <dbReference type="Pfam" id="PF13354"/>
    </source>
</evidence>
<dbReference type="SUPFAM" id="SSF56601">
    <property type="entry name" value="beta-lactamase/transpeptidase-like"/>
    <property type="match status" value="1"/>
</dbReference>
<evidence type="ECO:0000313" key="2">
    <source>
        <dbReference type="EMBL" id="RHJ84038.1"/>
    </source>
</evidence>
<sequence>MIIDRIKDRTGNYTGKLGIYYIDLNTDMGCFVGNQDVFPASGMVMLMTLIEAFRQIYDGKLSKNSIYKLKKSQVSTGEITYGAIDSLHDGISLTVEDLYRLSISVSDNSAFNILLTKLGITSVNATFAQMGYKNMRINRHLFDEKKIRQGIDNYISVEEVGTIFQRLYKGQIISADSSADMLECLTHHQRTNVIPYNFSEDMKIAHISGYDEGLILDAGIVCCENPFVISMAAHDGDTRKAEGLMRDVTLICYQNSMRL</sequence>
<dbReference type="GeneID" id="83002827"/>
<name>A0A415DV70_9FIRM</name>
<dbReference type="OrthoDB" id="2081866at2"/>
<dbReference type="PANTHER" id="PTHR35333">
    <property type="entry name" value="BETA-LACTAMASE"/>
    <property type="match status" value="1"/>
</dbReference>
<feature type="domain" description="Beta-lactamase class A catalytic" evidence="1">
    <location>
        <begin position="18"/>
        <end position="231"/>
    </location>
</feature>
<proteinExistence type="predicted"/>
<dbReference type="GO" id="GO:0030655">
    <property type="term" value="P:beta-lactam antibiotic catabolic process"/>
    <property type="evidence" value="ECO:0007669"/>
    <property type="project" value="InterPro"/>
</dbReference>
<reference evidence="2 3" key="1">
    <citation type="submission" date="2018-08" db="EMBL/GenBank/DDBJ databases">
        <title>A genome reference for cultivated species of the human gut microbiota.</title>
        <authorList>
            <person name="Zou Y."/>
            <person name="Xue W."/>
            <person name="Luo G."/>
        </authorList>
    </citation>
    <scope>NUCLEOTIDE SEQUENCE [LARGE SCALE GENOMIC DNA]</scope>
    <source>
        <strain evidence="2 3">AM07-24</strain>
    </source>
</reference>
<keyword evidence="2" id="KW-0378">Hydrolase</keyword>
<dbReference type="STRING" id="1776384.GCA_900086585_00413"/>
<dbReference type="Pfam" id="PF13354">
    <property type="entry name" value="Beta-lactamase2"/>
    <property type="match status" value="1"/>
</dbReference>
<comment type="caution">
    <text evidence="2">The sequence shown here is derived from an EMBL/GenBank/DDBJ whole genome shotgun (WGS) entry which is preliminary data.</text>
</comment>
<dbReference type="PANTHER" id="PTHR35333:SF3">
    <property type="entry name" value="BETA-LACTAMASE-TYPE TRANSPEPTIDASE FOLD CONTAINING PROTEIN"/>
    <property type="match status" value="1"/>
</dbReference>
<evidence type="ECO:0000313" key="3">
    <source>
        <dbReference type="Proteomes" id="UP000284841"/>
    </source>
</evidence>
<dbReference type="EMBL" id="QRMS01000007">
    <property type="protein sequence ID" value="RHJ84038.1"/>
    <property type="molecule type" value="Genomic_DNA"/>
</dbReference>
<dbReference type="Proteomes" id="UP000284841">
    <property type="component" value="Unassembled WGS sequence"/>
</dbReference>
<accession>A0A415DV70</accession>
<dbReference type="InterPro" id="IPR045155">
    <property type="entry name" value="Beta-lactam_cat"/>
</dbReference>
<dbReference type="GO" id="GO:0008800">
    <property type="term" value="F:beta-lactamase activity"/>
    <property type="evidence" value="ECO:0007669"/>
    <property type="project" value="InterPro"/>
</dbReference>
<dbReference type="InterPro" id="IPR000871">
    <property type="entry name" value="Beta-lactam_class-A"/>
</dbReference>